<evidence type="ECO:0000313" key="2">
    <source>
        <dbReference type="EMBL" id="QBD82354.1"/>
    </source>
</evidence>
<feature type="region of interest" description="Disordered" evidence="1">
    <location>
        <begin position="177"/>
        <end position="229"/>
    </location>
</feature>
<dbReference type="AlphaFoldDB" id="A0A4P6K2I5"/>
<dbReference type="OrthoDB" id="151144at2"/>
<feature type="compositionally biased region" description="Polar residues" evidence="1">
    <location>
        <begin position="247"/>
        <end position="268"/>
    </location>
</feature>
<evidence type="ECO:0000256" key="1">
    <source>
        <dbReference type="SAM" id="MobiDB-lite"/>
    </source>
</evidence>
<feature type="region of interest" description="Disordered" evidence="1">
    <location>
        <begin position="327"/>
        <end position="362"/>
    </location>
</feature>
<accession>A0A4P6K2I5</accession>
<sequence>MGIYLGQLPPAEIARLKAELAETLIANFCYPRFFDARTQSLRMRPVDRAKRQEVWLFLSSVDFTQWSRIDLMSPEIQHQIERLFIQFVQRNRSFFGEQGRKRMSDVRMLIGSSASTVVVALRNHVTGQRQNNPPFGSPRPAVSWSAASTSGQAEPSWEQIAAATMLLQQQVQEARGEVKPAATAEGRAPILANGTGRRTIRPVLTGGAEQSASSATISSPAPASLPGLEPQVNMPAAQVAAAEMRSQVNTQAVQSPATGAGSQVNTPAATPAVGAKRTSPLGTSSSASAPISTGPVNKLTSPVAPPIDVPVKPAPVAKAVASGNVNARSVSTTEAVSASPSSTSLPGRSLAQSAPSASSSQRETAVAMGEDDVAIFEQLRHQLIVWLRVEAVTAGLEISGQSPSQLLELLRQQGRLDETRLQVVSTLLNLSNQVIKTGVVSILDYKQALLFHLMHTRR</sequence>
<dbReference type="EMBL" id="CP035758">
    <property type="protein sequence ID" value="QBD82354.1"/>
    <property type="molecule type" value="Genomic_DNA"/>
</dbReference>
<dbReference type="Proteomes" id="UP000290365">
    <property type="component" value="Chromosome"/>
</dbReference>
<feature type="compositionally biased region" description="Polar residues" evidence="1">
    <location>
        <begin position="327"/>
        <end position="346"/>
    </location>
</feature>
<gene>
    <name evidence="2" type="ORF">EPA93_42830</name>
</gene>
<dbReference type="RefSeq" id="WP_129893423.1">
    <property type="nucleotide sequence ID" value="NZ_CP035758.1"/>
</dbReference>
<feature type="compositionally biased region" description="Low complexity" evidence="1">
    <location>
        <begin position="211"/>
        <end position="224"/>
    </location>
</feature>
<dbReference type="KEGG" id="kbs:EPA93_42830"/>
<protein>
    <submittedName>
        <fullName evidence="2">Uncharacterized protein</fullName>
    </submittedName>
</protein>
<reference evidence="2 3" key="1">
    <citation type="submission" date="2019-01" db="EMBL/GenBank/DDBJ databases">
        <title>Ktedonosporobacter rubrisoli SCAWS-G2.</title>
        <authorList>
            <person name="Huang Y."/>
            <person name="Yan B."/>
        </authorList>
    </citation>
    <scope>NUCLEOTIDE SEQUENCE [LARGE SCALE GENOMIC DNA]</scope>
    <source>
        <strain evidence="2 3">SCAWS-G2</strain>
    </source>
</reference>
<feature type="region of interest" description="Disordered" evidence="1">
    <location>
        <begin position="247"/>
        <end position="293"/>
    </location>
</feature>
<feature type="compositionally biased region" description="Low complexity" evidence="1">
    <location>
        <begin position="349"/>
        <end position="361"/>
    </location>
</feature>
<name>A0A4P6K2I5_KTERU</name>
<feature type="compositionally biased region" description="Polar residues" evidence="1">
    <location>
        <begin position="280"/>
        <end position="293"/>
    </location>
</feature>
<proteinExistence type="predicted"/>
<keyword evidence="3" id="KW-1185">Reference proteome</keyword>
<evidence type="ECO:0000313" key="3">
    <source>
        <dbReference type="Proteomes" id="UP000290365"/>
    </source>
</evidence>
<organism evidence="2 3">
    <name type="scientific">Ktedonosporobacter rubrisoli</name>
    <dbReference type="NCBI Taxonomy" id="2509675"/>
    <lineage>
        <taxon>Bacteria</taxon>
        <taxon>Bacillati</taxon>
        <taxon>Chloroflexota</taxon>
        <taxon>Ktedonobacteria</taxon>
        <taxon>Ktedonobacterales</taxon>
        <taxon>Ktedonosporobacteraceae</taxon>
        <taxon>Ktedonosporobacter</taxon>
    </lineage>
</organism>
<feature type="region of interest" description="Disordered" evidence="1">
    <location>
        <begin position="127"/>
        <end position="155"/>
    </location>
</feature>